<dbReference type="EMBL" id="WTYW01000006">
    <property type="protein sequence ID" value="MXO87074.1"/>
    <property type="molecule type" value="Genomic_DNA"/>
</dbReference>
<organism evidence="14 15">
    <name type="scientific">Parapontixanthobacter aurantiacus</name>
    <dbReference type="NCBI Taxonomy" id="1463599"/>
    <lineage>
        <taxon>Bacteria</taxon>
        <taxon>Pseudomonadati</taxon>
        <taxon>Pseudomonadota</taxon>
        <taxon>Alphaproteobacteria</taxon>
        <taxon>Sphingomonadales</taxon>
        <taxon>Erythrobacteraceae</taxon>
        <taxon>Parapontixanthobacter</taxon>
    </lineage>
</organism>
<evidence type="ECO:0000256" key="11">
    <source>
        <dbReference type="ARBA" id="ARBA00023136"/>
    </source>
</evidence>
<evidence type="ECO:0000256" key="9">
    <source>
        <dbReference type="ARBA" id="ARBA00022840"/>
    </source>
</evidence>
<dbReference type="PANTHER" id="PTHR41523:SF7">
    <property type="entry name" value="HISTIDINE KINASE"/>
    <property type="match status" value="1"/>
</dbReference>
<keyword evidence="5" id="KW-0808">Transferase</keyword>
<evidence type="ECO:0000313" key="14">
    <source>
        <dbReference type="EMBL" id="MXO87074.1"/>
    </source>
</evidence>
<dbReference type="GO" id="GO:0007165">
    <property type="term" value="P:signal transduction"/>
    <property type="evidence" value="ECO:0007669"/>
    <property type="project" value="UniProtKB-ARBA"/>
</dbReference>
<comment type="subcellular location">
    <subcellularLocation>
        <location evidence="2">Membrane</location>
    </subcellularLocation>
</comment>
<comment type="caution">
    <text evidence="14">The sequence shown here is derived from an EMBL/GenBank/DDBJ whole genome shotgun (WGS) entry which is preliminary data.</text>
</comment>
<dbReference type="PROSITE" id="PS50839">
    <property type="entry name" value="CHASE"/>
    <property type="match status" value="1"/>
</dbReference>
<dbReference type="InterPro" id="IPR006189">
    <property type="entry name" value="CHASE_dom"/>
</dbReference>
<evidence type="ECO:0000256" key="12">
    <source>
        <dbReference type="SAM" id="Phobius"/>
    </source>
</evidence>
<dbReference type="InterPro" id="IPR011102">
    <property type="entry name" value="Sig_transdc_His_kinase_HWE"/>
</dbReference>
<gene>
    <name evidence="14" type="ORF">GRI38_13650</name>
</gene>
<accession>A0A844ZHN5</accession>
<proteinExistence type="predicted"/>
<evidence type="ECO:0000256" key="2">
    <source>
        <dbReference type="ARBA" id="ARBA00004370"/>
    </source>
</evidence>
<dbReference type="GO" id="GO:0004673">
    <property type="term" value="F:protein histidine kinase activity"/>
    <property type="evidence" value="ECO:0007669"/>
    <property type="project" value="UniProtKB-EC"/>
</dbReference>
<dbReference type="InterPro" id="IPR042240">
    <property type="entry name" value="CHASE_sf"/>
</dbReference>
<evidence type="ECO:0000256" key="1">
    <source>
        <dbReference type="ARBA" id="ARBA00000085"/>
    </source>
</evidence>
<dbReference type="GO" id="GO:0005524">
    <property type="term" value="F:ATP binding"/>
    <property type="evidence" value="ECO:0007669"/>
    <property type="project" value="UniProtKB-KW"/>
</dbReference>
<dbReference type="Gene3D" id="3.30.450.350">
    <property type="entry name" value="CHASE domain"/>
    <property type="match status" value="1"/>
</dbReference>
<evidence type="ECO:0000256" key="4">
    <source>
        <dbReference type="ARBA" id="ARBA00022553"/>
    </source>
</evidence>
<sequence length="532" mass="59247">MSVFAVERGEQDNERIEMISLSETIASSLALNIATNTSYLRAGAALFGSNETISRQTFGRFIDELRVNAGYSGAEGIGWAPMIRPAQLPEFEEALVQSNAATTSVYPRLDERSRDRLVPIKYLQPNTARNRRAIGFDMYSEPVRREAIQEATRRVEPTASGRVVLVQEGGGDEPGFLTYMPVFANNNYRDVKGYVYSPFNARDFLRASLETEELQRDGMGIYLYDTSVAEENLLARIAPQTETGEYYTREIEIANHPFVLVVESTRGSALSYLSLLTLFFGLAVASLLMLVARLMTKQAMEDEKTLNWLHEQNSIRNSLTRELNHRVKNTLANVLSIIALTRRRADNLDEFADSLDGRIRALSATHDLLTQSDWNTTPVEAVVDAELAPYAQTSENMIDRSGPDVELAPNDALSLGMALHELATNAAKYGALSKQTGRVRITWELIEEGLARLDWVETGGPPVSDTRERGFGTDLIEKIVAHELRNPVDLVFDPTGVRCSLLVPVRNRGAFQLRAERARKGEGRLKGKTPQT</sequence>
<keyword evidence="9" id="KW-0067">ATP-binding</keyword>
<protein>
    <recommendedName>
        <fullName evidence="3">histidine kinase</fullName>
        <ecNumber evidence="3">2.7.13.3</ecNumber>
    </recommendedName>
</protein>
<dbReference type="AlphaFoldDB" id="A0A844ZHN5"/>
<keyword evidence="10 12" id="KW-1133">Transmembrane helix</keyword>
<evidence type="ECO:0000256" key="7">
    <source>
        <dbReference type="ARBA" id="ARBA00022741"/>
    </source>
</evidence>
<dbReference type="GO" id="GO:0016020">
    <property type="term" value="C:membrane"/>
    <property type="evidence" value="ECO:0007669"/>
    <property type="project" value="UniProtKB-SubCell"/>
</dbReference>
<evidence type="ECO:0000256" key="3">
    <source>
        <dbReference type="ARBA" id="ARBA00012438"/>
    </source>
</evidence>
<dbReference type="PANTHER" id="PTHR41523">
    <property type="entry name" value="TWO-COMPONENT SYSTEM SENSOR PROTEIN"/>
    <property type="match status" value="1"/>
</dbReference>
<dbReference type="Gene3D" id="3.30.565.10">
    <property type="entry name" value="Histidine kinase-like ATPase, C-terminal domain"/>
    <property type="match status" value="1"/>
</dbReference>
<keyword evidence="8 14" id="KW-0418">Kinase</keyword>
<keyword evidence="4" id="KW-0597">Phosphoprotein</keyword>
<keyword evidence="7" id="KW-0547">Nucleotide-binding</keyword>
<reference evidence="14 15" key="1">
    <citation type="submission" date="2019-12" db="EMBL/GenBank/DDBJ databases">
        <title>Genomic-based taxomic classification of the family Erythrobacteraceae.</title>
        <authorList>
            <person name="Xu L."/>
        </authorList>
    </citation>
    <scope>NUCLEOTIDE SEQUENCE [LARGE SCALE GENOMIC DNA]</scope>
    <source>
        <strain evidence="14 15">MCCC 1A09962</strain>
    </source>
</reference>
<dbReference type="EC" id="2.7.13.3" evidence="3"/>
<dbReference type="Pfam" id="PF07536">
    <property type="entry name" value="HWE_HK"/>
    <property type="match status" value="1"/>
</dbReference>
<name>A0A844ZHN5_9SPHN</name>
<evidence type="ECO:0000259" key="13">
    <source>
        <dbReference type="PROSITE" id="PS50839"/>
    </source>
</evidence>
<evidence type="ECO:0000256" key="8">
    <source>
        <dbReference type="ARBA" id="ARBA00022777"/>
    </source>
</evidence>
<evidence type="ECO:0000256" key="5">
    <source>
        <dbReference type="ARBA" id="ARBA00022679"/>
    </source>
</evidence>
<evidence type="ECO:0000313" key="15">
    <source>
        <dbReference type="Proteomes" id="UP000433104"/>
    </source>
</evidence>
<comment type="catalytic activity">
    <reaction evidence="1">
        <text>ATP + protein L-histidine = ADP + protein N-phospho-L-histidine.</text>
        <dbReference type="EC" id="2.7.13.3"/>
    </reaction>
</comment>
<dbReference type="Pfam" id="PF03924">
    <property type="entry name" value="CHASE"/>
    <property type="match status" value="1"/>
</dbReference>
<dbReference type="Proteomes" id="UP000433104">
    <property type="component" value="Unassembled WGS sequence"/>
</dbReference>
<keyword evidence="6 12" id="KW-0812">Transmembrane</keyword>
<dbReference type="SMART" id="SM00911">
    <property type="entry name" value="HWE_HK"/>
    <property type="match status" value="1"/>
</dbReference>
<evidence type="ECO:0000256" key="6">
    <source>
        <dbReference type="ARBA" id="ARBA00022692"/>
    </source>
</evidence>
<keyword evidence="11 12" id="KW-0472">Membrane</keyword>
<dbReference type="OrthoDB" id="136506at2"/>
<feature type="domain" description="CHASE" evidence="13">
    <location>
        <begin position="49"/>
        <end position="227"/>
    </location>
</feature>
<feature type="transmembrane region" description="Helical" evidence="12">
    <location>
        <begin position="269"/>
        <end position="291"/>
    </location>
</feature>
<dbReference type="SMART" id="SM01079">
    <property type="entry name" value="CHASE"/>
    <property type="match status" value="1"/>
</dbReference>
<evidence type="ECO:0000256" key="10">
    <source>
        <dbReference type="ARBA" id="ARBA00022989"/>
    </source>
</evidence>
<keyword evidence="15" id="KW-1185">Reference proteome</keyword>
<dbReference type="InterPro" id="IPR036890">
    <property type="entry name" value="HATPase_C_sf"/>
</dbReference>